<dbReference type="RefSeq" id="WP_185278532.1">
    <property type="nucleotide sequence ID" value="NZ_CP043641.1"/>
</dbReference>
<evidence type="ECO:0000313" key="2">
    <source>
        <dbReference type="Proteomes" id="UP000515511"/>
    </source>
</evidence>
<dbReference type="AlphaFoldDB" id="A0A7G6YA56"/>
<dbReference type="KEGG" id="lse:F1C12_09675"/>
<reference evidence="2" key="1">
    <citation type="submission" date="2019-09" db="EMBL/GenBank/DDBJ databases">
        <title>Antimicrobial potential of Antarctic Bacteria.</title>
        <authorList>
            <person name="Benaud N."/>
            <person name="Edwards R.J."/>
            <person name="Ferrari B.C."/>
        </authorList>
    </citation>
    <scope>NUCLEOTIDE SEQUENCE [LARGE SCALE GENOMIC DNA]</scope>
    <source>
        <strain evidence="2">INR9</strain>
    </source>
</reference>
<sequence>MSLAHAPEIVSVWTDGDRPARLVWRGIRYLVTDDPEPLVQDVVHDALTHPGTRVVGWRFQATSVVDGDARVFDVHQVAGTRWQLTAVFV</sequence>
<evidence type="ECO:0000313" key="1">
    <source>
        <dbReference type="EMBL" id="QNE35371.1"/>
    </source>
</evidence>
<proteinExistence type="predicted"/>
<dbReference type="Proteomes" id="UP000515511">
    <property type="component" value="Chromosome"/>
</dbReference>
<organism evidence="1 2">
    <name type="scientific">Leifsonia shinshuensis</name>
    <dbReference type="NCBI Taxonomy" id="150026"/>
    <lineage>
        <taxon>Bacteria</taxon>
        <taxon>Bacillati</taxon>
        <taxon>Actinomycetota</taxon>
        <taxon>Actinomycetes</taxon>
        <taxon>Micrococcales</taxon>
        <taxon>Microbacteriaceae</taxon>
        <taxon>Leifsonia</taxon>
    </lineage>
</organism>
<name>A0A7G6YA56_9MICO</name>
<protein>
    <submittedName>
        <fullName evidence="1">Uncharacterized protein</fullName>
    </submittedName>
</protein>
<accession>A0A7G6YA56</accession>
<gene>
    <name evidence="1" type="ORF">F1C12_09675</name>
</gene>
<dbReference type="EMBL" id="CP043641">
    <property type="protein sequence ID" value="QNE35371.1"/>
    <property type="molecule type" value="Genomic_DNA"/>
</dbReference>